<dbReference type="GO" id="GO:0016746">
    <property type="term" value="F:acyltransferase activity"/>
    <property type="evidence" value="ECO:0007669"/>
    <property type="project" value="UniProtKB-KW"/>
</dbReference>
<name>A0ABD3KTP2_EUCGL</name>
<keyword evidence="3" id="KW-0012">Acyltransferase</keyword>
<evidence type="ECO:0000256" key="3">
    <source>
        <dbReference type="ARBA" id="ARBA00023315"/>
    </source>
</evidence>
<proteinExistence type="inferred from homology"/>
<comment type="similarity">
    <text evidence="1">Belongs to the plant acyltransferase family.</text>
</comment>
<reference evidence="4 5" key="1">
    <citation type="submission" date="2024-11" db="EMBL/GenBank/DDBJ databases">
        <title>Chromosome-level genome assembly of Eucalyptus globulus Labill. provides insights into its genome evolution.</title>
        <authorList>
            <person name="Li X."/>
        </authorList>
    </citation>
    <scope>NUCLEOTIDE SEQUENCE [LARGE SCALE GENOMIC DNA]</scope>
    <source>
        <strain evidence="4">CL2024</strain>
        <tissue evidence="4">Fresh tender leaves</tissue>
    </source>
</reference>
<dbReference type="EMBL" id="JBJKBG010000004">
    <property type="protein sequence ID" value="KAL3742773.1"/>
    <property type="molecule type" value="Genomic_DNA"/>
</dbReference>
<dbReference type="Proteomes" id="UP001634007">
    <property type="component" value="Unassembled WGS sequence"/>
</dbReference>
<organism evidence="4 5">
    <name type="scientific">Eucalyptus globulus</name>
    <name type="common">Tasmanian blue gum</name>
    <dbReference type="NCBI Taxonomy" id="34317"/>
    <lineage>
        <taxon>Eukaryota</taxon>
        <taxon>Viridiplantae</taxon>
        <taxon>Streptophyta</taxon>
        <taxon>Embryophyta</taxon>
        <taxon>Tracheophyta</taxon>
        <taxon>Spermatophyta</taxon>
        <taxon>Magnoliopsida</taxon>
        <taxon>eudicotyledons</taxon>
        <taxon>Gunneridae</taxon>
        <taxon>Pentapetalae</taxon>
        <taxon>rosids</taxon>
        <taxon>malvids</taxon>
        <taxon>Myrtales</taxon>
        <taxon>Myrtaceae</taxon>
        <taxon>Myrtoideae</taxon>
        <taxon>Eucalypteae</taxon>
        <taxon>Eucalyptus</taxon>
    </lineage>
</organism>
<gene>
    <name evidence="4" type="ORF">ACJRO7_018140</name>
</gene>
<keyword evidence="2" id="KW-0808">Transferase</keyword>
<dbReference type="PANTHER" id="PTHR31623:SF83">
    <property type="entry name" value="ACETYL-COA-BENZYLALCOHOL ACETYLTRANSFERASE-LIKE"/>
    <property type="match status" value="1"/>
</dbReference>
<dbReference type="Pfam" id="PF02458">
    <property type="entry name" value="Transferase"/>
    <property type="match status" value="1"/>
</dbReference>
<dbReference type="InterPro" id="IPR023213">
    <property type="entry name" value="CAT-like_dom_sf"/>
</dbReference>
<dbReference type="PANTHER" id="PTHR31623">
    <property type="entry name" value="F21J9.9"/>
    <property type="match status" value="1"/>
</dbReference>
<accession>A0ABD3KTP2</accession>
<evidence type="ECO:0000313" key="4">
    <source>
        <dbReference type="EMBL" id="KAL3742773.1"/>
    </source>
</evidence>
<sequence length="436" mass="49024">MKVEVQWKKLVQPSAPTPHQRRKLKLTPIDEIQVPFYVGTVFCYKDDAKIRGVDTLQRHNRLEKSLSETLTLFYPMAGRYIEDDGCFIDCNDLGVELVHTKVNCQIDQLLHGDPDMDLIDRLSKFPSNVVGNPLVVIQVNTFECDGLVIGVRFTRKIGDVCTMAMFINSWATACQGSIDSVVCPSFELSTLLPVKESVPTYRPPPRIDNEEFVMSRFKFSSNAILKLKALARDDTKNLMSKTSQPSRVEVVSALISRALIDIDRNKHGKQTAFVVCMMVNLREKINLAIPADSFGNLSAVMFARSGQPVADKGKLEFSGMVNVIHDMISDAKTKYATILDKEKLCSMVVNSQTEFIKNVSTDEEFVIAFSSWCRYRLYENDFGWGKPVFISNTSVNFRLIVLIDDEAGGGINACITIKKDEMILLKQDPEFVAFTL</sequence>
<dbReference type="AlphaFoldDB" id="A0ABD3KTP2"/>
<comment type="caution">
    <text evidence="4">The sequence shown here is derived from an EMBL/GenBank/DDBJ whole genome shotgun (WGS) entry which is preliminary data.</text>
</comment>
<evidence type="ECO:0000256" key="1">
    <source>
        <dbReference type="ARBA" id="ARBA00009861"/>
    </source>
</evidence>
<evidence type="ECO:0000313" key="5">
    <source>
        <dbReference type="Proteomes" id="UP001634007"/>
    </source>
</evidence>
<protein>
    <submittedName>
        <fullName evidence="4">Uncharacterized protein</fullName>
    </submittedName>
</protein>
<keyword evidence="5" id="KW-1185">Reference proteome</keyword>
<dbReference type="Gene3D" id="3.30.559.10">
    <property type="entry name" value="Chloramphenicol acetyltransferase-like domain"/>
    <property type="match status" value="2"/>
</dbReference>
<evidence type="ECO:0000256" key="2">
    <source>
        <dbReference type="ARBA" id="ARBA00022679"/>
    </source>
</evidence>